<evidence type="ECO:0000313" key="5">
    <source>
        <dbReference type="Proteomes" id="UP000191522"/>
    </source>
</evidence>
<comment type="caution">
    <text evidence="4">The sequence shown here is derived from an EMBL/GenBank/DDBJ whole genome shotgun (WGS) entry which is preliminary data.</text>
</comment>
<dbReference type="AlphaFoldDB" id="A0A1V6PBP4"/>
<comment type="similarity">
    <text evidence="2">Belongs to the acylphosphatase family.</text>
</comment>
<evidence type="ECO:0000256" key="1">
    <source>
        <dbReference type="PROSITE-ProRule" id="PRU00520"/>
    </source>
</evidence>
<evidence type="ECO:0000313" key="4">
    <source>
        <dbReference type="EMBL" id="OQD74062.1"/>
    </source>
</evidence>
<reference evidence="5" key="1">
    <citation type="journal article" date="2017" name="Nat. Microbiol.">
        <title>Global analysis of biosynthetic gene clusters reveals vast potential of secondary metabolite production in Penicillium species.</title>
        <authorList>
            <person name="Nielsen J.C."/>
            <person name="Grijseels S."/>
            <person name="Prigent S."/>
            <person name="Ji B."/>
            <person name="Dainat J."/>
            <person name="Nielsen K.F."/>
            <person name="Frisvad J.C."/>
            <person name="Workman M."/>
            <person name="Nielsen J."/>
        </authorList>
    </citation>
    <scope>NUCLEOTIDE SEQUENCE [LARGE SCALE GENOMIC DNA]</scope>
    <source>
        <strain evidence="5">IBT 11843</strain>
    </source>
</reference>
<dbReference type="PROSITE" id="PS00150">
    <property type="entry name" value="ACYLPHOSPHATASE_1"/>
    <property type="match status" value="1"/>
</dbReference>
<dbReference type="GO" id="GO:0003998">
    <property type="term" value="F:acylphosphatase activity"/>
    <property type="evidence" value="ECO:0007669"/>
    <property type="project" value="InterPro"/>
</dbReference>
<dbReference type="InterPro" id="IPR036046">
    <property type="entry name" value="Acylphosphatase-like_dom_sf"/>
</dbReference>
<evidence type="ECO:0000259" key="3">
    <source>
        <dbReference type="PROSITE" id="PS51160"/>
    </source>
</evidence>
<name>A0A1V6PBP4_PENDC</name>
<dbReference type="InterPro" id="IPR020456">
    <property type="entry name" value="Acylphosphatase"/>
</dbReference>
<dbReference type="InterPro" id="IPR017968">
    <property type="entry name" value="Acylphosphatase_CS"/>
</dbReference>
<gene>
    <name evidence="4" type="ORF">PENDEC_c012G06481</name>
</gene>
<proteinExistence type="inferred from homology"/>
<evidence type="ECO:0000256" key="2">
    <source>
        <dbReference type="RuleBase" id="RU004168"/>
    </source>
</evidence>
<organism evidence="4 5">
    <name type="scientific">Penicillium decumbens</name>
    <dbReference type="NCBI Taxonomy" id="69771"/>
    <lineage>
        <taxon>Eukaryota</taxon>
        <taxon>Fungi</taxon>
        <taxon>Dikarya</taxon>
        <taxon>Ascomycota</taxon>
        <taxon>Pezizomycotina</taxon>
        <taxon>Eurotiomycetes</taxon>
        <taxon>Eurotiomycetidae</taxon>
        <taxon>Eurotiales</taxon>
        <taxon>Aspergillaceae</taxon>
        <taxon>Penicillium</taxon>
    </lineage>
</organism>
<accession>A0A1V6PBP4</accession>
<dbReference type="PROSITE" id="PS51160">
    <property type="entry name" value="ACYLPHOSPHATASE_3"/>
    <property type="match status" value="1"/>
</dbReference>
<dbReference type="InterPro" id="IPR001792">
    <property type="entry name" value="Acylphosphatase-like_dom"/>
</dbReference>
<dbReference type="OrthoDB" id="7961613at2759"/>
<dbReference type="SUPFAM" id="SSF54975">
    <property type="entry name" value="Acylphosphatase/BLUF domain-like"/>
    <property type="match status" value="1"/>
</dbReference>
<dbReference type="EMBL" id="MDYL01000012">
    <property type="protein sequence ID" value="OQD74062.1"/>
    <property type="molecule type" value="Genomic_DNA"/>
</dbReference>
<comment type="caution">
    <text evidence="1">Lacks conserved residue(s) required for the propagation of feature annotation.</text>
</comment>
<protein>
    <recommendedName>
        <fullName evidence="3">Acylphosphatase-like domain-containing protein</fullName>
    </recommendedName>
</protein>
<dbReference type="Gene3D" id="3.30.70.100">
    <property type="match status" value="1"/>
</dbReference>
<dbReference type="PANTHER" id="PTHR47268">
    <property type="entry name" value="ACYLPHOSPHATASE"/>
    <property type="match status" value="1"/>
</dbReference>
<feature type="domain" description="Acylphosphatase-like" evidence="3">
    <location>
        <begin position="5"/>
        <end position="81"/>
    </location>
</feature>
<dbReference type="STRING" id="69771.A0A1V6PBP4"/>
<dbReference type="PANTHER" id="PTHR47268:SF4">
    <property type="entry name" value="ACYLPHOSPHATASE"/>
    <property type="match status" value="1"/>
</dbReference>
<keyword evidence="5" id="KW-1185">Reference proteome</keyword>
<sequence length="93" mass="9847">MSIERVSFKVHGAVQGVGFRDFTQKCAASHGLVEGQVQGDGAAVGKFLQQINKGPRTAHVVKVETNKLQPDASNDAFVLLKTADSTFSSGSQD</sequence>
<dbReference type="Pfam" id="PF00708">
    <property type="entry name" value="Acylphosphatase"/>
    <property type="match status" value="1"/>
</dbReference>
<dbReference type="Proteomes" id="UP000191522">
    <property type="component" value="Unassembled WGS sequence"/>
</dbReference>